<evidence type="ECO:0000313" key="3">
    <source>
        <dbReference type="EMBL" id="PSR29268.1"/>
    </source>
</evidence>
<dbReference type="CDD" id="cd01949">
    <property type="entry name" value="GGDEF"/>
    <property type="match status" value="1"/>
</dbReference>
<dbReference type="InterPro" id="IPR035919">
    <property type="entry name" value="EAL_sf"/>
</dbReference>
<dbReference type="SMART" id="SM00267">
    <property type="entry name" value="GGDEF"/>
    <property type="match status" value="1"/>
</dbReference>
<dbReference type="PANTHER" id="PTHR33121">
    <property type="entry name" value="CYCLIC DI-GMP PHOSPHODIESTERASE PDEF"/>
    <property type="match status" value="1"/>
</dbReference>
<feature type="domain" description="GGDEF" evidence="2">
    <location>
        <begin position="185"/>
        <end position="319"/>
    </location>
</feature>
<proteinExistence type="predicted"/>
<dbReference type="CDD" id="cd01948">
    <property type="entry name" value="EAL"/>
    <property type="match status" value="1"/>
</dbReference>
<comment type="caution">
    <text evidence="3">The sequence shown here is derived from an EMBL/GenBank/DDBJ whole genome shotgun (WGS) entry which is preliminary data.</text>
</comment>
<dbReference type="NCBIfam" id="TIGR00254">
    <property type="entry name" value="GGDEF"/>
    <property type="match status" value="1"/>
</dbReference>
<dbReference type="InterPro" id="IPR050706">
    <property type="entry name" value="Cyclic-di-GMP_PDE-like"/>
</dbReference>
<dbReference type="InterPro" id="IPR000160">
    <property type="entry name" value="GGDEF_dom"/>
</dbReference>
<feature type="domain" description="EAL" evidence="1">
    <location>
        <begin position="318"/>
        <end position="569"/>
    </location>
</feature>
<dbReference type="Pfam" id="PF00563">
    <property type="entry name" value="EAL"/>
    <property type="match status" value="1"/>
</dbReference>
<dbReference type="Pfam" id="PF00990">
    <property type="entry name" value="GGDEF"/>
    <property type="match status" value="1"/>
</dbReference>
<dbReference type="EMBL" id="PXYX01000003">
    <property type="protein sequence ID" value="PSR29268.1"/>
    <property type="molecule type" value="Genomic_DNA"/>
</dbReference>
<name>A0A2T2X4A0_SULTH</name>
<evidence type="ECO:0000259" key="2">
    <source>
        <dbReference type="PROSITE" id="PS50887"/>
    </source>
</evidence>
<dbReference type="InterPro" id="IPR043128">
    <property type="entry name" value="Rev_trsase/Diguanyl_cyclase"/>
</dbReference>
<dbReference type="SMART" id="SM00052">
    <property type="entry name" value="EAL"/>
    <property type="match status" value="1"/>
</dbReference>
<dbReference type="Proteomes" id="UP000242705">
    <property type="component" value="Unassembled WGS sequence"/>
</dbReference>
<evidence type="ECO:0008006" key="5">
    <source>
        <dbReference type="Google" id="ProtNLM"/>
    </source>
</evidence>
<dbReference type="Gene3D" id="3.30.70.270">
    <property type="match status" value="1"/>
</dbReference>
<organism evidence="3 4">
    <name type="scientific">Sulfobacillus thermosulfidooxidans</name>
    <dbReference type="NCBI Taxonomy" id="28034"/>
    <lineage>
        <taxon>Bacteria</taxon>
        <taxon>Bacillati</taxon>
        <taxon>Bacillota</taxon>
        <taxon>Clostridia</taxon>
        <taxon>Eubacteriales</taxon>
        <taxon>Clostridiales Family XVII. Incertae Sedis</taxon>
        <taxon>Sulfobacillus</taxon>
    </lineage>
</organism>
<dbReference type="SUPFAM" id="SSF141868">
    <property type="entry name" value="EAL domain-like"/>
    <property type="match status" value="1"/>
</dbReference>
<dbReference type="InterPro" id="IPR001633">
    <property type="entry name" value="EAL_dom"/>
</dbReference>
<dbReference type="PANTHER" id="PTHR33121:SF79">
    <property type="entry name" value="CYCLIC DI-GMP PHOSPHODIESTERASE PDED-RELATED"/>
    <property type="match status" value="1"/>
</dbReference>
<sequence>MANVNVKWGMDMGANNGVDHGLWADSAHPDPCEWNEKDQSLLSQWPWAAMASRVVPSIVERVSQRHLADTEELHAALSQFIEQLAVSPEESDHLPADWLLRRLTPDDWLMLHGRLIQLMLAGDDVASSAWHSIAHVATGIKRVMRSLRSLANVALTVAGWQDPVTRLPNRLATEIQGQAFINSRQPFTLVLVDLDGFKTINDTLGHQAGDMVLRTISHRWKKQLRHTDWVGRWGGDEFLFLLPGFPDDSGQDRILTKLDGIFNEPILLNEQTTVKLFASWGMAQFPTQGTTLSALIHHADRVLYSEKHGQKVNPEKWDSPWPERIAKALADNQMHIFYQPVLDVSTGTIWTWEVLVRYQDAHHHLHRAGEFLPALYHHPVLFQLDRWVWEHALDQWARWENRTGGIALPVTAADLLRADFFSQWESWQKKWPELVPHSIWLNVPASLLASDDPVITEALAVLTEQGYHLVCDNFGLDGSDLTSLVRRPIAAVKLATALVRGWDTHIGESTIRAVLGACQPLNIPVIAKGVETSQQKEQLKAWGCRGIQGFVVTDALSAASLPDWDFGQS</sequence>
<evidence type="ECO:0000313" key="4">
    <source>
        <dbReference type="Proteomes" id="UP000242705"/>
    </source>
</evidence>
<dbReference type="Gene3D" id="3.20.20.450">
    <property type="entry name" value="EAL domain"/>
    <property type="match status" value="1"/>
</dbReference>
<gene>
    <name evidence="3" type="ORF">C7B47_02825</name>
</gene>
<dbReference type="PROSITE" id="PS50887">
    <property type="entry name" value="GGDEF"/>
    <property type="match status" value="1"/>
</dbReference>
<dbReference type="PROSITE" id="PS50883">
    <property type="entry name" value="EAL"/>
    <property type="match status" value="1"/>
</dbReference>
<protein>
    <recommendedName>
        <fullName evidence="5">Diguanylate cyclase (GGDEF) domain-containing protein</fullName>
    </recommendedName>
</protein>
<reference evidence="3 4" key="1">
    <citation type="journal article" date="2014" name="BMC Genomics">
        <title>Comparison of environmental and isolate Sulfobacillus genomes reveals diverse carbon, sulfur, nitrogen, and hydrogen metabolisms.</title>
        <authorList>
            <person name="Justice N.B."/>
            <person name="Norman A."/>
            <person name="Brown C.T."/>
            <person name="Singh A."/>
            <person name="Thomas B.C."/>
            <person name="Banfield J.F."/>
        </authorList>
    </citation>
    <scope>NUCLEOTIDE SEQUENCE [LARGE SCALE GENOMIC DNA]</scope>
    <source>
        <strain evidence="3">AMDSBA5</strain>
    </source>
</reference>
<dbReference type="GO" id="GO:0071111">
    <property type="term" value="F:cyclic-guanylate-specific phosphodiesterase activity"/>
    <property type="evidence" value="ECO:0007669"/>
    <property type="project" value="InterPro"/>
</dbReference>
<dbReference type="AlphaFoldDB" id="A0A2T2X4A0"/>
<evidence type="ECO:0000259" key="1">
    <source>
        <dbReference type="PROSITE" id="PS50883"/>
    </source>
</evidence>
<accession>A0A2T2X4A0</accession>
<dbReference type="SUPFAM" id="SSF55073">
    <property type="entry name" value="Nucleotide cyclase"/>
    <property type="match status" value="1"/>
</dbReference>
<dbReference type="InterPro" id="IPR029787">
    <property type="entry name" value="Nucleotide_cyclase"/>
</dbReference>